<accession>A0ABQ3EX66</accession>
<evidence type="ECO:0008006" key="3">
    <source>
        <dbReference type="Google" id="ProtNLM"/>
    </source>
</evidence>
<name>A0ABQ3EX66_9ACTN</name>
<dbReference type="EMBL" id="BMVP01000004">
    <property type="protein sequence ID" value="GHB57601.1"/>
    <property type="molecule type" value="Genomic_DNA"/>
</dbReference>
<dbReference type="Proteomes" id="UP000642673">
    <property type="component" value="Unassembled WGS sequence"/>
</dbReference>
<protein>
    <recommendedName>
        <fullName evidence="3">Integrase</fullName>
    </recommendedName>
</protein>
<keyword evidence="2" id="KW-1185">Reference proteome</keyword>
<reference evidence="2" key="1">
    <citation type="journal article" date="2019" name="Int. J. Syst. Evol. Microbiol.">
        <title>The Global Catalogue of Microorganisms (GCM) 10K type strain sequencing project: providing services to taxonomists for standard genome sequencing and annotation.</title>
        <authorList>
            <consortium name="The Broad Institute Genomics Platform"/>
            <consortium name="The Broad Institute Genome Sequencing Center for Infectious Disease"/>
            <person name="Wu L."/>
            <person name="Ma J."/>
        </authorList>
    </citation>
    <scope>NUCLEOTIDE SEQUENCE [LARGE SCALE GENOMIC DNA]</scope>
    <source>
        <strain evidence="2">JCM 4738</strain>
    </source>
</reference>
<comment type="caution">
    <text evidence="1">The sequence shown here is derived from an EMBL/GenBank/DDBJ whole genome shotgun (WGS) entry which is preliminary data.</text>
</comment>
<organism evidence="1 2">
    <name type="scientific">Streptomyces cirratus</name>
    <dbReference type="NCBI Taxonomy" id="68187"/>
    <lineage>
        <taxon>Bacteria</taxon>
        <taxon>Bacillati</taxon>
        <taxon>Actinomycetota</taxon>
        <taxon>Actinomycetes</taxon>
        <taxon>Kitasatosporales</taxon>
        <taxon>Streptomycetaceae</taxon>
        <taxon>Streptomyces</taxon>
    </lineage>
</organism>
<gene>
    <name evidence="1" type="ORF">GCM10010347_29680</name>
</gene>
<sequence length="610" mass="67866">MVRAGHTGGLVVDFHGDDDRRVSYDFGPLAMPGWHPILAEALALRVGHSGGIRTLAGCRNSWNSTKAWIQFLVSLEQPPKTVDGLTREHVDAFYTRPGFAKSTRHIQMREMSKQFENERISRRLPSDAWDAFNRRLPTLKQSGVGGYSHGELERLTAAARADVAQISRRIRAGEQLLRQARDDPGKLDARQRELGETLVRIAETGEIPLLEGDRNWLRRRADLAGHLFMTWADLAPLMALLAIVTERNGETLKELPARHRLLEDRAVEVVLVKRRHRAQQWFETVTWEIGPKSRELHTPGGLYLLLLELTGRSREFCGSTAAICFWRNNWAVADRNRSEHFAPFEIDLGRGSKIEMSAWAATRAKPVLADPRPAAKAKATEDAPEKEPPVPLVVTFNKIKTSMDARRTRQLGGHLPSSAKSNTAQVLFANYLKPDEATREWAEEVITEALGDAEQAALDAHAAVAGRGGGPKVITDDSSAQQLEEAGLAPQTARDLSEGNLDTAWTACEDHDHNPETGAPCGDSFLACFHCGNCLVTRDHLPRLLALLEALGGLRQRMSEDDWWKRYGPAWVAVRRDILAKFSSAEVSKAQEQSLPDALLDLVEPPWEQP</sequence>
<proteinExistence type="predicted"/>
<evidence type="ECO:0000313" key="1">
    <source>
        <dbReference type="EMBL" id="GHB57601.1"/>
    </source>
</evidence>
<evidence type="ECO:0000313" key="2">
    <source>
        <dbReference type="Proteomes" id="UP000642673"/>
    </source>
</evidence>